<keyword evidence="4 8" id="KW-0460">Magnesium</keyword>
<dbReference type="KEGG" id="npy:NPRO_09560"/>
<dbReference type="SFLD" id="SFLDS00029">
    <property type="entry name" value="Radical_SAM"/>
    <property type="match status" value="1"/>
</dbReference>
<dbReference type="GO" id="GO:0051539">
    <property type="term" value="F:4 iron, 4 sulfur cluster binding"/>
    <property type="evidence" value="ECO:0007669"/>
    <property type="project" value="UniProtKB-UniRule"/>
</dbReference>
<feature type="binding site" evidence="8">
    <location>
        <position position="28"/>
    </location>
    <ligand>
        <name>substrate</name>
    </ligand>
</feature>
<dbReference type="InterPro" id="IPR058240">
    <property type="entry name" value="rSAM_sf"/>
</dbReference>
<dbReference type="GO" id="GO:0000287">
    <property type="term" value="F:magnesium ion binding"/>
    <property type="evidence" value="ECO:0007669"/>
    <property type="project" value="UniProtKB-UniRule"/>
</dbReference>
<keyword evidence="7 8" id="KW-0456">Lyase</keyword>
<evidence type="ECO:0000256" key="6">
    <source>
        <dbReference type="ARBA" id="ARBA00023014"/>
    </source>
</evidence>
<accession>A0A809S932</accession>
<organism evidence="10 11">
    <name type="scientific">Candidatus Nitrosymbiomonas proteolyticus</name>
    <dbReference type="NCBI Taxonomy" id="2608984"/>
    <lineage>
        <taxon>Bacteria</taxon>
        <taxon>Bacillati</taxon>
        <taxon>Armatimonadota</taxon>
        <taxon>Armatimonadota incertae sedis</taxon>
        <taxon>Candidatus Nitrosymbiomonas</taxon>
    </lineage>
</organism>
<feature type="domain" description="Radical SAM core" evidence="9">
    <location>
        <begin position="19"/>
        <end position="230"/>
    </location>
</feature>
<keyword evidence="6 8" id="KW-0411">Iron-sulfur</keyword>
<evidence type="ECO:0000259" key="9">
    <source>
        <dbReference type="PROSITE" id="PS51918"/>
    </source>
</evidence>
<dbReference type="GO" id="GO:0016840">
    <property type="term" value="F:carbon-nitrogen lyase activity"/>
    <property type="evidence" value="ECO:0007669"/>
    <property type="project" value="UniProtKB-UniRule"/>
</dbReference>
<comment type="catalytic activity">
    <reaction evidence="8">
        <text>6-carboxy-5,6,7,8-tetrahydropterin + H(+) = 7-carboxy-7-carbaguanine + NH4(+)</text>
        <dbReference type="Rhea" id="RHEA:27974"/>
        <dbReference type="ChEBI" id="CHEBI:15378"/>
        <dbReference type="ChEBI" id="CHEBI:28938"/>
        <dbReference type="ChEBI" id="CHEBI:61032"/>
        <dbReference type="ChEBI" id="CHEBI:61036"/>
        <dbReference type="EC" id="4.3.99.3"/>
    </reaction>
</comment>
<dbReference type="InterPro" id="IPR007197">
    <property type="entry name" value="rSAM"/>
</dbReference>
<feature type="binding site" evidence="8">
    <location>
        <position position="32"/>
    </location>
    <ligand>
        <name>[4Fe-4S] cluster</name>
        <dbReference type="ChEBI" id="CHEBI:49883"/>
        <note>4Fe-4S-S-AdoMet</note>
    </ligand>
</feature>
<proteinExistence type="inferred from homology"/>
<evidence type="ECO:0000256" key="5">
    <source>
        <dbReference type="ARBA" id="ARBA00023004"/>
    </source>
</evidence>
<name>A0A809S932_9BACT</name>
<evidence type="ECO:0000256" key="2">
    <source>
        <dbReference type="ARBA" id="ARBA00022691"/>
    </source>
</evidence>
<feature type="binding site" evidence="8">
    <location>
        <position position="36"/>
    </location>
    <ligand>
        <name>[4Fe-4S] cluster</name>
        <dbReference type="ChEBI" id="CHEBI:49883"/>
        <note>4Fe-4S-S-AdoMet</note>
    </ligand>
</feature>
<comment type="cofactor">
    <cofactor evidence="8">
        <name>Mg(2+)</name>
        <dbReference type="ChEBI" id="CHEBI:18420"/>
    </cofactor>
</comment>
<keyword evidence="2 8" id="KW-0949">S-adenosyl-L-methionine</keyword>
<dbReference type="PANTHER" id="PTHR42836:SF1">
    <property type="entry name" value="7-CARBOXY-7-DEAZAGUANINE SYNTHASE"/>
    <property type="match status" value="1"/>
</dbReference>
<evidence type="ECO:0000256" key="7">
    <source>
        <dbReference type="ARBA" id="ARBA00023239"/>
    </source>
</evidence>
<protein>
    <recommendedName>
        <fullName evidence="8">7-carboxy-7-deazaguanine synthase</fullName>
        <shortName evidence="8">CDG synthase</shortName>
        <ecNumber evidence="8">4.3.99.3</ecNumber>
    </recommendedName>
    <alternativeName>
        <fullName evidence="8">Queuosine biosynthesis protein QueE</fullName>
    </alternativeName>
</protein>
<gene>
    <name evidence="8" type="primary">queE</name>
    <name evidence="10" type="ORF">NPRO_09560</name>
</gene>
<feature type="binding site" evidence="8">
    <location>
        <begin position="13"/>
        <end position="15"/>
    </location>
    <ligand>
        <name>substrate</name>
    </ligand>
</feature>
<comment type="caution">
    <text evidence="8">Lacks conserved residue(s) required for the propagation of feature annotation.</text>
</comment>
<evidence type="ECO:0000256" key="1">
    <source>
        <dbReference type="ARBA" id="ARBA00022485"/>
    </source>
</evidence>
<dbReference type="GO" id="GO:1904047">
    <property type="term" value="F:S-adenosyl-L-methionine binding"/>
    <property type="evidence" value="ECO:0007669"/>
    <property type="project" value="UniProtKB-UniRule"/>
</dbReference>
<feature type="binding site" evidence="8">
    <location>
        <position position="39"/>
    </location>
    <ligand>
        <name>[4Fe-4S] cluster</name>
        <dbReference type="ChEBI" id="CHEBI:49883"/>
        <note>4Fe-4S-S-AdoMet</note>
    </ligand>
</feature>
<dbReference type="PANTHER" id="PTHR42836">
    <property type="entry name" value="7-CARBOXY-7-DEAZAGUANINE SYNTHASE"/>
    <property type="match status" value="1"/>
</dbReference>
<comment type="cofactor">
    <cofactor evidence="8">
        <name>[4Fe-4S] cluster</name>
        <dbReference type="ChEBI" id="CHEBI:49883"/>
    </cofactor>
    <text evidence="8">Binds 1 [4Fe-4S] cluster. The cluster is coordinated with 3 cysteines and an exchangeable S-adenosyl-L-methionine.</text>
</comment>
<dbReference type="EC" id="4.3.99.3" evidence="8"/>
<evidence type="ECO:0000313" key="10">
    <source>
        <dbReference type="EMBL" id="BBO23361.1"/>
    </source>
</evidence>
<dbReference type="SUPFAM" id="SSF102114">
    <property type="entry name" value="Radical SAM enzymes"/>
    <property type="match status" value="1"/>
</dbReference>
<dbReference type="Proteomes" id="UP000662873">
    <property type="component" value="Chromosome"/>
</dbReference>
<dbReference type="PROSITE" id="PS51918">
    <property type="entry name" value="RADICAL_SAM"/>
    <property type="match status" value="1"/>
</dbReference>
<dbReference type="Pfam" id="PF04055">
    <property type="entry name" value="Radical_SAM"/>
    <property type="match status" value="1"/>
</dbReference>
<evidence type="ECO:0000256" key="8">
    <source>
        <dbReference type="HAMAP-Rule" id="MF_00917"/>
    </source>
</evidence>
<keyword evidence="1 8" id="KW-0004">4Fe-4S</keyword>
<dbReference type="Gene3D" id="3.20.20.70">
    <property type="entry name" value="Aldolase class I"/>
    <property type="match status" value="1"/>
</dbReference>
<feature type="binding site" evidence="8">
    <location>
        <begin position="117"/>
        <end position="119"/>
    </location>
    <ligand>
        <name>S-adenosyl-L-methionine</name>
        <dbReference type="ChEBI" id="CHEBI:59789"/>
    </ligand>
</feature>
<evidence type="ECO:0000256" key="3">
    <source>
        <dbReference type="ARBA" id="ARBA00022723"/>
    </source>
</evidence>
<evidence type="ECO:0000256" key="4">
    <source>
        <dbReference type="ARBA" id="ARBA00022842"/>
    </source>
</evidence>
<feature type="binding site" evidence="8">
    <location>
        <position position="75"/>
    </location>
    <ligand>
        <name>S-adenosyl-L-methionine</name>
        <dbReference type="ChEBI" id="CHEBI:59789"/>
    </ligand>
</feature>
<keyword evidence="8" id="KW-0671">Queuosine biosynthesis</keyword>
<dbReference type="GO" id="GO:0008616">
    <property type="term" value="P:tRNA queuosine(34) biosynthetic process"/>
    <property type="evidence" value="ECO:0007669"/>
    <property type="project" value="UniProtKB-UniRule"/>
</dbReference>
<feature type="binding site" evidence="8">
    <location>
        <position position="41"/>
    </location>
    <ligand>
        <name>Mg(2+)</name>
        <dbReference type="ChEBI" id="CHEBI:18420"/>
    </ligand>
</feature>
<dbReference type="HAMAP" id="MF_00917">
    <property type="entry name" value="QueE"/>
    <property type="match status" value="1"/>
</dbReference>
<comment type="function">
    <text evidence="8">Catalyzes the complex heterocyclic radical-mediated conversion of 6-carboxy-5,6,7,8-tetrahydropterin (CPH4) to 7-carboxy-7-deazaguanine (CDG), a step common to the biosynthetic pathways of all 7-deazapurine-containing compounds.</text>
</comment>
<comment type="subunit">
    <text evidence="8">Homodimer.</text>
</comment>
<keyword evidence="3 8" id="KW-0479">Metal-binding</keyword>
<keyword evidence="5 8" id="KW-0408">Iron</keyword>
<reference evidence="10" key="1">
    <citation type="journal article" name="DNA Res.">
        <title>The physiological potential of anammox bacteria as revealed by their core genome structure.</title>
        <authorList>
            <person name="Okubo T."/>
            <person name="Toyoda A."/>
            <person name="Fukuhara K."/>
            <person name="Uchiyama I."/>
            <person name="Harigaya Y."/>
            <person name="Kuroiwa M."/>
            <person name="Suzuki T."/>
            <person name="Murakami Y."/>
            <person name="Suwa Y."/>
            <person name="Takami H."/>
        </authorList>
    </citation>
    <scope>NUCLEOTIDE SEQUENCE</scope>
    <source>
        <strain evidence="10">317325-2</strain>
    </source>
</reference>
<comment type="pathway">
    <text evidence="8">Purine metabolism; 7-cyano-7-deazaguanine biosynthesis.</text>
</comment>
<dbReference type="InterPro" id="IPR013785">
    <property type="entry name" value="Aldolase_TIM"/>
</dbReference>
<dbReference type="CDD" id="cd01335">
    <property type="entry name" value="Radical_SAM"/>
    <property type="match status" value="1"/>
</dbReference>
<dbReference type="InterPro" id="IPR024924">
    <property type="entry name" value="7-CO-7-deazaguanine_synth-like"/>
</dbReference>
<dbReference type="EMBL" id="AP021858">
    <property type="protein sequence ID" value="BBO23361.1"/>
    <property type="molecule type" value="Genomic_DNA"/>
</dbReference>
<comment type="cofactor">
    <cofactor evidence="8">
        <name>S-adenosyl-L-methionine</name>
        <dbReference type="ChEBI" id="CHEBI:59789"/>
    </cofactor>
    <text evidence="8">Binds 1 S-adenosyl-L-methionine per subunit.</text>
</comment>
<sequence length="234" mass="25762">MGSLRVAEVFSSVQGEGLWTGTPSTFVRVSGCNLRCGWCDTPYASWHPEGPVRTVESLVEEVRQAGNEHVVLTGGEPMLFEPIIELANRLASWGHVLTIETAGTVYRDLPCGLLSVSPKLSNSAPGERASATWRKRHESTRLQPDTLRRLLARYPYQLKFVVDPEGEADDLGEIEALLRQIGSVEPARVLLMPEGTDTSTLCRRMALLEPAARSRGWGVSPRLHIELFGNTRGT</sequence>
<feature type="binding site" evidence="8">
    <location>
        <begin position="38"/>
        <end position="40"/>
    </location>
    <ligand>
        <name>S-adenosyl-L-methionine</name>
        <dbReference type="ChEBI" id="CHEBI:59789"/>
    </ligand>
</feature>
<dbReference type="PIRSF" id="PIRSF000370">
    <property type="entry name" value="QueE"/>
    <property type="match status" value="1"/>
</dbReference>
<dbReference type="UniPathway" id="UPA00391"/>
<comment type="similarity">
    <text evidence="8">Belongs to the radical SAM superfamily. 7-carboxy-7-deazaguanine synthase family.</text>
</comment>
<dbReference type="AlphaFoldDB" id="A0A809S932"/>
<feature type="binding site" evidence="8">
    <location>
        <position position="73"/>
    </location>
    <ligand>
        <name>substrate</name>
    </ligand>
</feature>
<evidence type="ECO:0000313" key="11">
    <source>
        <dbReference type="Proteomes" id="UP000662873"/>
    </source>
</evidence>